<dbReference type="EMBL" id="SRHY01000049">
    <property type="protein sequence ID" value="TFJ91518.1"/>
    <property type="molecule type" value="Genomic_DNA"/>
</dbReference>
<dbReference type="Proteomes" id="UP000298484">
    <property type="component" value="Unassembled WGS sequence"/>
</dbReference>
<dbReference type="SUPFAM" id="SSF47413">
    <property type="entry name" value="lambda repressor-like DNA-binding domains"/>
    <property type="match status" value="1"/>
</dbReference>
<gene>
    <name evidence="1" type="ORF">E4U82_17175</name>
</gene>
<dbReference type="InterPro" id="IPR010982">
    <property type="entry name" value="Lambda_DNA-bd_dom_sf"/>
</dbReference>
<comment type="caution">
    <text evidence="1">The sequence shown here is derived from an EMBL/GenBank/DDBJ whole genome shotgun (WGS) entry which is preliminary data.</text>
</comment>
<accession>A0A4Y9A715</accession>
<dbReference type="AlphaFoldDB" id="A0A4Y9A715"/>
<evidence type="ECO:0000313" key="2">
    <source>
        <dbReference type="Proteomes" id="UP000298484"/>
    </source>
</evidence>
<organism evidence="1 2">
    <name type="scientific">Lentibacillus salicampi</name>
    <dbReference type="NCBI Taxonomy" id="175306"/>
    <lineage>
        <taxon>Bacteria</taxon>
        <taxon>Bacillati</taxon>
        <taxon>Bacillota</taxon>
        <taxon>Bacilli</taxon>
        <taxon>Bacillales</taxon>
        <taxon>Bacillaceae</taxon>
        <taxon>Lentibacillus</taxon>
    </lineage>
</organism>
<evidence type="ECO:0008006" key="3">
    <source>
        <dbReference type="Google" id="ProtNLM"/>
    </source>
</evidence>
<protein>
    <recommendedName>
        <fullName evidence="3">XRE family transcriptional regulator</fullName>
    </recommendedName>
</protein>
<dbReference type="RefSeq" id="WP_135111401.1">
    <property type="nucleotide sequence ID" value="NZ_SRHY01000049.1"/>
</dbReference>
<dbReference type="GO" id="GO:0003677">
    <property type="term" value="F:DNA binding"/>
    <property type="evidence" value="ECO:0007669"/>
    <property type="project" value="InterPro"/>
</dbReference>
<keyword evidence="2" id="KW-1185">Reference proteome</keyword>
<proteinExistence type="predicted"/>
<evidence type="ECO:0000313" key="1">
    <source>
        <dbReference type="EMBL" id="TFJ91518.1"/>
    </source>
</evidence>
<name>A0A4Y9A715_9BACI</name>
<sequence>MTANEIKQFIKREGLKQWHVAEFYGLSEGNFCRLLRKDPSTYKLSKIMDAIETAKEVYGDNKGGEVDD</sequence>
<reference evidence="1 2" key="1">
    <citation type="submission" date="2019-03" db="EMBL/GenBank/DDBJ databases">
        <title>Genome sequence of Lentibacillus salicampi ATCC BAA-719.</title>
        <authorList>
            <person name="Maclea K.S."/>
            <person name="Simoes Junior M."/>
        </authorList>
    </citation>
    <scope>NUCLEOTIDE SEQUENCE [LARGE SCALE GENOMIC DNA]</scope>
    <source>
        <strain evidence="1 2">ATCC BAA-719</strain>
    </source>
</reference>
<dbReference type="OrthoDB" id="2065126at2"/>